<sequence>MNKSKELIKLQNLTNNVLGIGDIEKLVAEELGVTHSMIKQVKAGVKWENNEKKLKAVIKAYKKVSNSQNKKIQK</sequence>
<name>A0A8E5EAV8_9CAUD</name>
<gene>
    <name evidence="1" type="ORF">Harreka1_39</name>
</gene>
<accession>A0A8E5EAV8</accession>
<dbReference type="EMBL" id="MT732457">
    <property type="protein sequence ID" value="QQV90446.1"/>
    <property type="molecule type" value="Genomic_DNA"/>
</dbReference>
<keyword evidence="2" id="KW-1185">Reference proteome</keyword>
<evidence type="ECO:0000313" key="1">
    <source>
        <dbReference type="EMBL" id="QQV90446.1"/>
    </source>
</evidence>
<reference evidence="1" key="1">
    <citation type="submission" date="2020-07" db="EMBL/GenBank/DDBJ databases">
        <title>Highly diverse flavobacterial phages as mortality factor during North Sea spring blooms.</title>
        <authorList>
            <person name="Bartlau N."/>
            <person name="Wichels A."/>
            <person name="Krohne G."/>
            <person name="Adriaenssens E.M."/>
            <person name="Heins A."/>
            <person name="Fuchs B.M."/>
            <person name="Amann R."/>
            <person name="Moraru C."/>
        </authorList>
    </citation>
    <scope>NUCLEOTIDE SEQUENCE</scope>
</reference>
<organism evidence="1 2">
    <name type="scientific">Olleya phage Harreka_1</name>
    <dbReference type="NCBI Taxonomy" id="2745673"/>
    <lineage>
        <taxon>Viruses</taxon>
        <taxon>Duplodnaviria</taxon>
        <taxon>Heunggongvirae</taxon>
        <taxon>Uroviricota</taxon>
        <taxon>Caudoviricetes</taxon>
        <taxon>Aggregaviridae</taxon>
        <taxon>Harrekavirus</taxon>
        <taxon>Harrekavirus harreka</taxon>
    </lineage>
</organism>
<protein>
    <submittedName>
        <fullName evidence="1">Uncharacterized protein</fullName>
    </submittedName>
</protein>
<proteinExistence type="predicted"/>
<dbReference type="Proteomes" id="UP000693706">
    <property type="component" value="Segment"/>
</dbReference>
<evidence type="ECO:0000313" key="2">
    <source>
        <dbReference type="Proteomes" id="UP000693706"/>
    </source>
</evidence>